<evidence type="ECO:0000313" key="12">
    <source>
        <dbReference type="Proteomes" id="UP000694554"/>
    </source>
</evidence>
<dbReference type="InterPro" id="IPR036291">
    <property type="entry name" value="NAD(P)-bd_dom_sf"/>
</dbReference>
<dbReference type="Gene3D" id="3.40.50.720">
    <property type="entry name" value="NAD(P)-binding Rossmann-like Domain"/>
    <property type="match status" value="1"/>
</dbReference>
<evidence type="ECO:0000256" key="1">
    <source>
        <dbReference type="ARBA" id="ARBA00002870"/>
    </source>
</evidence>
<feature type="domain" description="NAD-dependent epimerase/dehydratase" evidence="10">
    <location>
        <begin position="117"/>
        <end position="319"/>
    </location>
</feature>
<evidence type="ECO:0000313" key="11">
    <source>
        <dbReference type="Ensembl" id="ENSPSNP00000025168.1"/>
    </source>
</evidence>
<dbReference type="GeneTree" id="ENSGT00390000004681"/>
<comment type="function">
    <text evidence="1">Catalyzes the two-step NADP-dependent conversion of GDP-4-dehydro-6-deoxy-D-mannose to GDP-fucose, involving an epimerase and a reductase reaction.</text>
</comment>
<evidence type="ECO:0000256" key="6">
    <source>
        <dbReference type="ARBA" id="ARBA00023002"/>
    </source>
</evidence>
<proteinExistence type="inferred from homology"/>
<dbReference type="SUPFAM" id="SSF51735">
    <property type="entry name" value="NAD(P)-binding Rossmann-fold domains"/>
    <property type="match status" value="1"/>
</dbReference>
<evidence type="ECO:0000256" key="2">
    <source>
        <dbReference type="ARBA" id="ARBA00004883"/>
    </source>
</evidence>
<reference evidence="11" key="3">
    <citation type="submission" date="2025-09" db="UniProtKB">
        <authorList>
            <consortium name="Ensembl"/>
        </authorList>
    </citation>
    <scope>IDENTIFICATION</scope>
</reference>
<dbReference type="AlphaFoldDB" id="A0A8C9E8C9"/>
<dbReference type="Proteomes" id="UP000694554">
    <property type="component" value="Chromosome 17"/>
</dbReference>
<accession>A0A8C9E8C9</accession>
<dbReference type="GO" id="GO:0042351">
    <property type="term" value="P:'de novo' GDP-L-fucose biosynthetic process"/>
    <property type="evidence" value="ECO:0007669"/>
    <property type="project" value="UniProtKB-UniPathway"/>
</dbReference>
<dbReference type="PANTHER" id="PTHR43238">
    <property type="entry name" value="GDP-L-FUCOSE SYNTHASE"/>
    <property type="match status" value="1"/>
</dbReference>
<reference evidence="11" key="2">
    <citation type="submission" date="2025-08" db="UniProtKB">
        <authorList>
            <consortium name="Ensembl"/>
        </authorList>
    </citation>
    <scope>IDENTIFICATION</scope>
</reference>
<evidence type="ECO:0000256" key="4">
    <source>
        <dbReference type="ARBA" id="ARBA00012371"/>
    </source>
</evidence>
<dbReference type="Ensembl" id="ENSPSNT00000028295.1">
    <property type="protein sequence ID" value="ENSPSNP00000025168.1"/>
    <property type="gene ID" value="ENSPSNG00000018379.1"/>
</dbReference>
<dbReference type="Gene3D" id="3.90.25.10">
    <property type="entry name" value="UDP-galactose 4-epimerase, domain 1"/>
    <property type="match status" value="1"/>
</dbReference>
<dbReference type="PANTHER" id="PTHR43238:SF1">
    <property type="entry name" value="GDP-L-FUCOSE SYNTHASE"/>
    <property type="match status" value="1"/>
</dbReference>
<evidence type="ECO:0000256" key="9">
    <source>
        <dbReference type="SAM" id="MobiDB-lite"/>
    </source>
</evidence>
<dbReference type="CDD" id="cd05239">
    <property type="entry name" value="GDP_FS_SDR_e"/>
    <property type="match status" value="1"/>
</dbReference>
<keyword evidence="5" id="KW-0521">NADP</keyword>
<dbReference type="UniPathway" id="UPA00128">
    <property type="reaction ID" value="UER00191"/>
</dbReference>
<evidence type="ECO:0000256" key="3">
    <source>
        <dbReference type="ARBA" id="ARBA00005959"/>
    </source>
</evidence>
<keyword evidence="7" id="KW-0413">Isomerase</keyword>
<dbReference type="InterPro" id="IPR001509">
    <property type="entry name" value="Epimerase_deHydtase"/>
</dbReference>
<feature type="compositionally biased region" description="Low complexity" evidence="9">
    <location>
        <begin position="32"/>
        <end position="48"/>
    </location>
</feature>
<dbReference type="GO" id="GO:0016853">
    <property type="term" value="F:isomerase activity"/>
    <property type="evidence" value="ECO:0007669"/>
    <property type="project" value="UniProtKB-KW"/>
</dbReference>
<organism evidence="11 12">
    <name type="scientific">Phocoena sinus</name>
    <name type="common">Vaquita</name>
    <dbReference type="NCBI Taxonomy" id="42100"/>
    <lineage>
        <taxon>Eukaryota</taxon>
        <taxon>Metazoa</taxon>
        <taxon>Chordata</taxon>
        <taxon>Craniata</taxon>
        <taxon>Vertebrata</taxon>
        <taxon>Euteleostomi</taxon>
        <taxon>Mammalia</taxon>
        <taxon>Eutheria</taxon>
        <taxon>Laurasiatheria</taxon>
        <taxon>Artiodactyla</taxon>
        <taxon>Whippomorpha</taxon>
        <taxon>Cetacea</taxon>
        <taxon>Odontoceti</taxon>
        <taxon>Phocoenidae</taxon>
        <taxon>Phocoena</taxon>
    </lineage>
</organism>
<keyword evidence="12" id="KW-1185">Reference proteome</keyword>
<dbReference type="Pfam" id="PF01370">
    <property type="entry name" value="Epimerase"/>
    <property type="match status" value="1"/>
</dbReference>
<evidence type="ECO:0000259" key="10">
    <source>
        <dbReference type="Pfam" id="PF01370"/>
    </source>
</evidence>
<dbReference type="EC" id="1.1.1.271" evidence="4"/>
<dbReference type="InterPro" id="IPR028614">
    <property type="entry name" value="GDP_fucose/colitose_synth"/>
</dbReference>
<evidence type="ECO:0000256" key="7">
    <source>
        <dbReference type="ARBA" id="ARBA00023235"/>
    </source>
</evidence>
<feature type="region of interest" description="Disordered" evidence="9">
    <location>
        <begin position="1"/>
        <end position="121"/>
    </location>
</feature>
<comment type="similarity">
    <text evidence="3">Belongs to the NAD(P)-dependent epimerase/dehydratase family. Fucose synthase subfamily.</text>
</comment>
<gene>
    <name evidence="11" type="primary">GFUS</name>
</gene>
<keyword evidence="6" id="KW-0560">Oxidoreductase</keyword>
<name>A0A8C9E8C9_PHOSS</name>
<sequence length="395" mass="43590">MVFGSAASPRSTACGLSETRRLSSSPTPPRSPAGARAQRQAGLRAGRGPPRGGGAGRTTFPRLLRGSGLHFPATPGAPRQDSISQSSAGGPDLVPLPPPNPIAWQDSQPAPEAALRAGQVRRRDAAQTRALFEKVRPTHVIHLAAMVGGLFRNIKYNLDFWRKNIHINDNVLHSAFEVGARKVVSCLSTCIFPDKTSYPIDETMIHNGPPHSSNFGYSYAKRMIDVQNRAYFQQHGCTFTAVIPTNVFGPHDNFSIEDGHVLPGLIHKVHLAKSRGSALTVWGTGRPRRQFIYSLDLARLFIWVLREYDEVEPIILSVGEEDEVSIQEVAEAVVEAMDFHGEITFDTTKSDGQFKKTASNGKLRAYLPDFRFTPFKQAVQETCAWFTDNYEQARK</sequence>
<protein>
    <recommendedName>
        <fullName evidence="4">GDP-L-fucose synthase</fullName>
        <ecNumber evidence="4">1.1.1.271</ecNumber>
    </recommendedName>
    <alternativeName>
        <fullName evidence="8">GDP-4-keto-6-deoxy-D-mannose-3,5-epimerase-4-reductase</fullName>
    </alternativeName>
</protein>
<comment type="pathway">
    <text evidence="2">Nucleotide-sugar biosynthesis; GDP-L-fucose biosynthesis via de novo pathway; GDP-L-fucose from GDP-alpha-D-mannose: step 2/2.</text>
</comment>
<evidence type="ECO:0000256" key="8">
    <source>
        <dbReference type="ARBA" id="ARBA00032995"/>
    </source>
</evidence>
<dbReference type="GO" id="GO:0050577">
    <property type="term" value="F:GDP-L-fucose synthase activity"/>
    <property type="evidence" value="ECO:0007669"/>
    <property type="project" value="UniProtKB-EC"/>
</dbReference>
<dbReference type="HAMAP" id="MF_00956">
    <property type="entry name" value="GDP_fucose_synth"/>
    <property type="match status" value="1"/>
</dbReference>
<evidence type="ECO:0000256" key="5">
    <source>
        <dbReference type="ARBA" id="ARBA00022857"/>
    </source>
</evidence>
<reference evidence="11" key="1">
    <citation type="submission" date="2019-08" db="EMBL/GenBank/DDBJ databases">
        <title>Phocoena sinus (Vaquita) genome, mPhoSin1, primary haplotype.</title>
        <authorList>
            <person name="Morin P."/>
            <person name="Mountcastle J."/>
            <person name="Fungtammasan C."/>
            <person name="Rhie A."/>
            <person name="Rojas-Bracho L."/>
            <person name="Smith C.R."/>
            <person name="Taylor B.L."/>
            <person name="Gulland F.M.D."/>
            <person name="Musser W."/>
            <person name="Houck M."/>
            <person name="Haase B."/>
            <person name="Paez S."/>
            <person name="Howe K."/>
            <person name="Torrance J."/>
            <person name="Formenti G."/>
            <person name="Phillippy A."/>
            <person name="Ryder O."/>
            <person name="Jarvis E.D."/>
            <person name="Fedrigo O."/>
        </authorList>
    </citation>
    <scope>NUCLEOTIDE SEQUENCE [LARGE SCALE GENOMIC DNA]</scope>
</reference>